<dbReference type="RefSeq" id="XP_005825185.1">
    <property type="nucleotide sequence ID" value="XM_005825128.1"/>
</dbReference>
<dbReference type="STRING" id="905079.L1IQV9"/>
<accession>L1IQV9</accession>
<gene>
    <name evidence="5" type="ORF">GUITHDRAFT_115750</name>
</gene>
<sequence length="335" mass="37173">MNMRRHGDDDNGDDDPRPGCHNVPYGGKKSPSDCWADKMMKKLFKVFKRKKKDDDHDKERKDERDDEGDGGDRLRNSQLREAAFNGKLCKIAQQSGEEGGEGDVTVLRQLLDAKANINSPNRTGQTALHFAAARGRLLCVKALLAAGARADAADESGNLPIHFAAMMACSWTHVSSLAPEGDPHPFYKKSKKRRGGKCSLLTMTALRSDMACCCPVTVESEEHEDRKKAVCVLCKGYAHSSKKCGLLEVRKVIKVLKKASPKNKKNDLNKTPKDYLLEVIEKVNFGASLLVLVNVCLIKVEDFCKERKSGKRFLEAPVMFAVDLLEVTHNGFIQN</sequence>
<dbReference type="PANTHER" id="PTHR24201">
    <property type="entry name" value="ANK_REP_REGION DOMAIN-CONTAINING PROTEIN"/>
    <property type="match status" value="1"/>
</dbReference>
<dbReference type="SUPFAM" id="SSF48403">
    <property type="entry name" value="Ankyrin repeat"/>
    <property type="match status" value="1"/>
</dbReference>
<feature type="region of interest" description="Disordered" evidence="4">
    <location>
        <begin position="46"/>
        <end position="75"/>
    </location>
</feature>
<dbReference type="Gene3D" id="1.25.40.20">
    <property type="entry name" value="Ankyrin repeat-containing domain"/>
    <property type="match status" value="1"/>
</dbReference>
<protein>
    <submittedName>
        <fullName evidence="5 6">Uncharacterized protein</fullName>
    </submittedName>
</protein>
<dbReference type="HOGENOM" id="CLU_830159_0_0_1"/>
<evidence type="ECO:0000256" key="1">
    <source>
        <dbReference type="ARBA" id="ARBA00022737"/>
    </source>
</evidence>
<evidence type="ECO:0000256" key="4">
    <source>
        <dbReference type="SAM" id="MobiDB-lite"/>
    </source>
</evidence>
<feature type="repeat" description="ANK" evidence="3">
    <location>
        <begin position="123"/>
        <end position="155"/>
    </location>
</feature>
<dbReference type="GeneID" id="17294944"/>
<reference evidence="7" key="2">
    <citation type="submission" date="2012-11" db="EMBL/GenBank/DDBJ databases">
        <authorList>
            <person name="Kuo A."/>
            <person name="Curtis B.A."/>
            <person name="Tanifuji G."/>
            <person name="Burki F."/>
            <person name="Gruber A."/>
            <person name="Irimia M."/>
            <person name="Maruyama S."/>
            <person name="Arias M.C."/>
            <person name="Ball S.G."/>
            <person name="Gile G.H."/>
            <person name="Hirakawa Y."/>
            <person name="Hopkins J.F."/>
            <person name="Rensing S.A."/>
            <person name="Schmutz J."/>
            <person name="Symeonidi A."/>
            <person name="Elias M."/>
            <person name="Eveleigh R.J."/>
            <person name="Herman E.K."/>
            <person name="Klute M.J."/>
            <person name="Nakayama T."/>
            <person name="Obornik M."/>
            <person name="Reyes-Prieto A."/>
            <person name="Armbrust E.V."/>
            <person name="Aves S.J."/>
            <person name="Beiko R.G."/>
            <person name="Coutinho P."/>
            <person name="Dacks J.B."/>
            <person name="Durnford D.G."/>
            <person name="Fast N.M."/>
            <person name="Green B.R."/>
            <person name="Grisdale C."/>
            <person name="Hempe F."/>
            <person name="Henrissat B."/>
            <person name="Hoppner M.P."/>
            <person name="Ishida K.-I."/>
            <person name="Kim E."/>
            <person name="Koreny L."/>
            <person name="Kroth P.G."/>
            <person name="Liu Y."/>
            <person name="Malik S.-B."/>
            <person name="Maier U.G."/>
            <person name="McRose D."/>
            <person name="Mock T."/>
            <person name="Neilson J.A."/>
            <person name="Onodera N.T."/>
            <person name="Poole A.M."/>
            <person name="Pritham E.J."/>
            <person name="Richards T.A."/>
            <person name="Rocap G."/>
            <person name="Roy S.W."/>
            <person name="Sarai C."/>
            <person name="Schaack S."/>
            <person name="Shirato S."/>
            <person name="Slamovits C.H."/>
            <person name="Spencer D.F."/>
            <person name="Suzuki S."/>
            <person name="Worden A.Z."/>
            <person name="Zauner S."/>
            <person name="Barry K."/>
            <person name="Bell C."/>
            <person name="Bharti A.K."/>
            <person name="Crow J.A."/>
            <person name="Grimwood J."/>
            <person name="Kramer R."/>
            <person name="Lindquist E."/>
            <person name="Lucas S."/>
            <person name="Salamov A."/>
            <person name="McFadden G.I."/>
            <person name="Lane C.E."/>
            <person name="Keeling P.J."/>
            <person name="Gray M.W."/>
            <person name="Grigoriev I.V."/>
            <person name="Archibald J.M."/>
        </authorList>
    </citation>
    <scope>NUCLEOTIDE SEQUENCE</scope>
    <source>
        <strain evidence="7">CCMP2712</strain>
    </source>
</reference>
<keyword evidence="1" id="KW-0677">Repeat</keyword>
<dbReference type="EnsemblProtists" id="EKX38205">
    <property type="protein sequence ID" value="EKX38205"/>
    <property type="gene ID" value="GUITHDRAFT_115750"/>
</dbReference>
<dbReference type="Pfam" id="PF12796">
    <property type="entry name" value="Ank_2"/>
    <property type="match status" value="1"/>
</dbReference>
<dbReference type="InterPro" id="IPR036770">
    <property type="entry name" value="Ankyrin_rpt-contain_sf"/>
</dbReference>
<name>L1IQV9_GUITC</name>
<evidence type="ECO:0000313" key="6">
    <source>
        <dbReference type="EnsemblProtists" id="EKX38205"/>
    </source>
</evidence>
<dbReference type="InterPro" id="IPR002110">
    <property type="entry name" value="Ankyrin_rpt"/>
</dbReference>
<evidence type="ECO:0000313" key="7">
    <source>
        <dbReference type="Proteomes" id="UP000011087"/>
    </source>
</evidence>
<dbReference type="Proteomes" id="UP000011087">
    <property type="component" value="Unassembled WGS sequence"/>
</dbReference>
<dbReference type="InterPro" id="IPR050776">
    <property type="entry name" value="Ank_Repeat/CDKN_Inhibitor"/>
</dbReference>
<proteinExistence type="predicted"/>
<dbReference type="SMART" id="SM00248">
    <property type="entry name" value="ANK"/>
    <property type="match status" value="2"/>
</dbReference>
<dbReference type="PROSITE" id="PS50088">
    <property type="entry name" value="ANK_REPEAT"/>
    <property type="match status" value="1"/>
</dbReference>
<feature type="compositionally biased region" description="Basic and acidic residues" evidence="4">
    <location>
        <begin position="1"/>
        <end position="18"/>
    </location>
</feature>
<dbReference type="KEGG" id="gtt:GUITHDRAFT_115750"/>
<dbReference type="EMBL" id="JH993051">
    <property type="protein sequence ID" value="EKX38205.1"/>
    <property type="molecule type" value="Genomic_DNA"/>
</dbReference>
<keyword evidence="2 3" id="KW-0040">ANK repeat</keyword>
<evidence type="ECO:0000313" key="5">
    <source>
        <dbReference type="EMBL" id="EKX38205.1"/>
    </source>
</evidence>
<evidence type="ECO:0000256" key="2">
    <source>
        <dbReference type="ARBA" id="ARBA00023043"/>
    </source>
</evidence>
<feature type="compositionally biased region" description="Basic and acidic residues" evidence="4">
    <location>
        <begin position="52"/>
        <end position="63"/>
    </location>
</feature>
<evidence type="ECO:0000256" key="3">
    <source>
        <dbReference type="PROSITE-ProRule" id="PRU00023"/>
    </source>
</evidence>
<keyword evidence="7" id="KW-1185">Reference proteome</keyword>
<reference evidence="6" key="3">
    <citation type="submission" date="2015-06" db="UniProtKB">
        <authorList>
            <consortium name="EnsemblProtists"/>
        </authorList>
    </citation>
    <scope>IDENTIFICATION</scope>
</reference>
<dbReference type="PROSITE" id="PS50297">
    <property type="entry name" value="ANK_REP_REGION"/>
    <property type="match status" value="1"/>
</dbReference>
<dbReference type="AlphaFoldDB" id="L1IQV9"/>
<feature type="region of interest" description="Disordered" evidence="4">
    <location>
        <begin position="1"/>
        <end position="34"/>
    </location>
</feature>
<organism evidence="5">
    <name type="scientific">Guillardia theta (strain CCMP2712)</name>
    <name type="common">Cryptophyte</name>
    <dbReference type="NCBI Taxonomy" id="905079"/>
    <lineage>
        <taxon>Eukaryota</taxon>
        <taxon>Cryptophyceae</taxon>
        <taxon>Pyrenomonadales</taxon>
        <taxon>Geminigeraceae</taxon>
        <taxon>Guillardia</taxon>
    </lineage>
</organism>
<dbReference type="PaxDb" id="55529-EKX38205"/>
<reference evidence="5 7" key="1">
    <citation type="journal article" date="2012" name="Nature">
        <title>Algal genomes reveal evolutionary mosaicism and the fate of nucleomorphs.</title>
        <authorList>
            <consortium name="DOE Joint Genome Institute"/>
            <person name="Curtis B.A."/>
            <person name="Tanifuji G."/>
            <person name="Burki F."/>
            <person name="Gruber A."/>
            <person name="Irimia M."/>
            <person name="Maruyama S."/>
            <person name="Arias M.C."/>
            <person name="Ball S.G."/>
            <person name="Gile G.H."/>
            <person name="Hirakawa Y."/>
            <person name="Hopkins J.F."/>
            <person name="Kuo A."/>
            <person name="Rensing S.A."/>
            <person name="Schmutz J."/>
            <person name="Symeonidi A."/>
            <person name="Elias M."/>
            <person name="Eveleigh R.J."/>
            <person name="Herman E.K."/>
            <person name="Klute M.J."/>
            <person name="Nakayama T."/>
            <person name="Obornik M."/>
            <person name="Reyes-Prieto A."/>
            <person name="Armbrust E.V."/>
            <person name="Aves S.J."/>
            <person name="Beiko R.G."/>
            <person name="Coutinho P."/>
            <person name="Dacks J.B."/>
            <person name="Durnford D.G."/>
            <person name="Fast N.M."/>
            <person name="Green B.R."/>
            <person name="Grisdale C.J."/>
            <person name="Hempel F."/>
            <person name="Henrissat B."/>
            <person name="Hoppner M.P."/>
            <person name="Ishida K."/>
            <person name="Kim E."/>
            <person name="Koreny L."/>
            <person name="Kroth P.G."/>
            <person name="Liu Y."/>
            <person name="Malik S.B."/>
            <person name="Maier U.G."/>
            <person name="McRose D."/>
            <person name="Mock T."/>
            <person name="Neilson J.A."/>
            <person name="Onodera N.T."/>
            <person name="Poole A.M."/>
            <person name="Pritham E.J."/>
            <person name="Richards T.A."/>
            <person name="Rocap G."/>
            <person name="Roy S.W."/>
            <person name="Sarai C."/>
            <person name="Schaack S."/>
            <person name="Shirato S."/>
            <person name="Slamovits C.H."/>
            <person name="Spencer D.F."/>
            <person name="Suzuki S."/>
            <person name="Worden A.Z."/>
            <person name="Zauner S."/>
            <person name="Barry K."/>
            <person name="Bell C."/>
            <person name="Bharti A.K."/>
            <person name="Crow J.A."/>
            <person name="Grimwood J."/>
            <person name="Kramer R."/>
            <person name="Lindquist E."/>
            <person name="Lucas S."/>
            <person name="Salamov A."/>
            <person name="McFadden G.I."/>
            <person name="Lane C.E."/>
            <person name="Keeling P.J."/>
            <person name="Gray M.W."/>
            <person name="Grigoriev I.V."/>
            <person name="Archibald J.M."/>
        </authorList>
    </citation>
    <scope>NUCLEOTIDE SEQUENCE</scope>
    <source>
        <strain evidence="5 7">CCMP2712</strain>
    </source>
</reference>